<dbReference type="AlphaFoldDB" id="A0A165G1K9"/>
<dbReference type="Pfam" id="PF04361">
    <property type="entry name" value="DUF494"/>
    <property type="match status" value="1"/>
</dbReference>
<gene>
    <name evidence="1" type="primary">smg</name>
    <name evidence="2" type="ORF">AVW16_05895</name>
</gene>
<accession>A0A165G1K9</accession>
<name>A0A165G1K9_9NEIS</name>
<organism evidence="2 3">
    <name type="scientific">Crenobacter luteus</name>
    <dbReference type="NCBI Taxonomy" id="1452487"/>
    <lineage>
        <taxon>Bacteria</taxon>
        <taxon>Pseudomonadati</taxon>
        <taxon>Pseudomonadota</taxon>
        <taxon>Betaproteobacteria</taxon>
        <taxon>Neisseriales</taxon>
        <taxon>Neisseriaceae</taxon>
        <taxon>Crenobacter</taxon>
    </lineage>
</organism>
<keyword evidence="3" id="KW-1185">Reference proteome</keyword>
<dbReference type="STRING" id="1452487.AVW16_05895"/>
<comment type="caution">
    <text evidence="2">The sequence shown here is derived from an EMBL/GenBank/DDBJ whole genome shotgun (WGS) entry which is preliminary data.</text>
</comment>
<dbReference type="HAMAP" id="MF_00598">
    <property type="entry name" value="Smg"/>
    <property type="match status" value="1"/>
</dbReference>
<dbReference type="InterPro" id="IPR007456">
    <property type="entry name" value="Smg"/>
</dbReference>
<sequence>MFDVLSYLLEQYSDLEACPDREDLSRRLAAAGFEAEEIDEALDWVEHLDSEAGDLFAGANEASSLRVYSAGEVEHLPVEVRGLLQFLEDSGGLTPAQRELAIDRLMALPEEDIDVDLAKLVALMVLWSQQSELPILVGEELLAAIHGEPTMQ</sequence>
<evidence type="ECO:0000313" key="3">
    <source>
        <dbReference type="Proteomes" id="UP000076625"/>
    </source>
</evidence>
<dbReference type="PANTHER" id="PTHR38692">
    <property type="entry name" value="PROTEIN SMG"/>
    <property type="match status" value="1"/>
</dbReference>
<proteinExistence type="inferred from homology"/>
<evidence type="ECO:0000313" key="2">
    <source>
        <dbReference type="EMBL" id="KZE34849.1"/>
    </source>
</evidence>
<dbReference type="OrthoDB" id="5297467at2"/>
<dbReference type="EMBL" id="LQQU01000005">
    <property type="protein sequence ID" value="KZE34849.1"/>
    <property type="molecule type" value="Genomic_DNA"/>
</dbReference>
<protein>
    <recommendedName>
        <fullName evidence="1">Protein Smg homolog</fullName>
    </recommendedName>
</protein>
<dbReference type="PANTHER" id="PTHR38692:SF1">
    <property type="entry name" value="PROTEIN SMG"/>
    <property type="match status" value="1"/>
</dbReference>
<evidence type="ECO:0000256" key="1">
    <source>
        <dbReference type="HAMAP-Rule" id="MF_00598"/>
    </source>
</evidence>
<dbReference type="Proteomes" id="UP000076625">
    <property type="component" value="Unassembled WGS sequence"/>
</dbReference>
<reference evidence="3" key="1">
    <citation type="submission" date="2016-01" db="EMBL/GenBank/DDBJ databases">
        <title>Draft genome of Chromobacterium sp. F49.</title>
        <authorList>
            <person name="Hong K.W."/>
        </authorList>
    </citation>
    <scope>NUCLEOTIDE SEQUENCE [LARGE SCALE GENOMIC DNA]</scope>
    <source>
        <strain evidence="3">CN10</strain>
    </source>
</reference>
<comment type="similarity">
    <text evidence="1">Belongs to the Smg family.</text>
</comment>
<dbReference type="RefSeq" id="WP_066609970.1">
    <property type="nucleotide sequence ID" value="NZ_LQQU01000005.1"/>
</dbReference>